<feature type="compositionally biased region" description="Polar residues" evidence="2">
    <location>
        <begin position="3463"/>
        <end position="3475"/>
    </location>
</feature>
<name>A0A1I8N9Z1_MUSDO</name>
<feature type="region of interest" description="Disordered" evidence="2">
    <location>
        <begin position="3597"/>
        <end position="3628"/>
    </location>
</feature>
<feature type="region of interest" description="Disordered" evidence="2">
    <location>
        <begin position="62"/>
        <end position="87"/>
    </location>
</feature>
<feature type="region of interest" description="Disordered" evidence="2">
    <location>
        <begin position="151"/>
        <end position="202"/>
    </location>
</feature>
<feature type="region of interest" description="Disordered" evidence="2">
    <location>
        <begin position="3170"/>
        <end position="3263"/>
    </location>
</feature>
<feature type="compositionally biased region" description="Low complexity" evidence="2">
    <location>
        <begin position="1448"/>
        <end position="1463"/>
    </location>
</feature>
<gene>
    <name evidence="4" type="primary">101889361</name>
</gene>
<dbReference type="eggNOG" id="ENOG502S0NW">
    <property type="taxonomic scope" value="Eukaryota"/>
</dbReference>
<evidence type="ECO:0000313" key="4">
    <source>
        <dbReference type="EnsemblMetazoa" id="MDOA013090-PB"/>
    </source>
</evidence>
<feature type="compositionally biased region" description="Low complexity" evidence="2">
    <location>
        <begin position="1194"/>
        <end position="1212"/>
    </location>
</feature>
<dbReference type="STRING" id="7370.A0A1I8N9Z1"/>
<feature type="compositionally biased region" description="Polar residues" evidence="2">
    <location>
        <begin position="1562"/>
        <end position="1577"/>
    </location>
</feature>
<feature type="region of interest" description="Disordered" evidence="2">
    <location>
        <begin position="3719"/>
        <end position="3768"/>
    </location>
</feature>
<feature type="compositionally biased region" description="Polar residues" evidence="2">
    <location>
        <begin position="356"/>
        <end position="367"/>
    </location>
</feature>
<feature type="compositionally biased region" description="Polar residues" evidence="2">
    <location>
        <begin position="76"/>
        <end position="86"/>
    </location>
</feature>
<dbReference type="GO" id="GO:0045893">
    <property type="term" value="P:positive regulation of DNA-templated transcription"/>
    <property type="evidence" value="ECO:0007669"/>
    <property type="project" value="TreeGrafter"/>
</dbReference>
<feature type="compositionally biased region" description="Low complexity" evidence="2">
    <location>
        <begin position="159"/>
        <end position="202"/>
    </location>
</feature>
<dbReference type="PANTHER" id="PTHR15572:SF0">
    <property type="entry name" value="GLUTAMINE-RICH PROTEIN-RELATED"/>
    <property type="match status" value="1"/>
</dbReference>
<feature type="region of interest" description="Disordered" evidence="2">
    <location>
        <begin position="238"/>
        <end position="312"/>
    </location>
</feature>
<feature type="region of interest" description="Disordered" evidence="2">
    <location>
        <begin position="2146"/>
        <end position="2198"/>
    </location>
</feature>
<feature type="region of interest" description="Disordered" evidence="2">
    <location>
        <begin position="420"/>
        <end position="470"/>
    </location>
</feature>
<feature type="compositionally biased region" description="Low complexity" evidence="2">
    <location>
        <begin position="2296"/>
        <end position="2326"/>
    </location>
</feature>
<feature type="region of interest" description="Disordered" evidence="2">
    <location>
        <begin position="1891"/>
        <end position="1913"/>
    </location>
</feature>
<feature type="region of interest" description="Disordered" evidence="2">
    <location>
        <begin position="356"/>
        <end position="399"/>
    </location>
</feature>
<feature type="region of interest" description="Disordered" evidence="2">
    <location>
        <begin position="3030"/>
        <end position="3049"/>
    </location>
</feature>
<feature type="compositionally biased region" description="Polar residues" evidence="2">
    <location>
        <begin position="3482"/>
        <end position="3495"/>
    </location>
</feature>
<feature type="region of interest" description="Disordered" evidence="2">
    <location>
        <begin position="3463"/>
        <end position="3512"/>
    </location>
</feature>
<feature type="compositionally biased region" description="Polar residues" evidence="2">
    <location>
        <begin position="2146"/>
        <end position="2165"/>
    </location>
</feature>
<feature type="compositionally biased region" description="Basic residues" evidence="2">
    <location>
        <begin position="1844"/>
        <end position="1853"/>
    </location>
</feature>
<feature type="compositionally biased region" description="Low complexity" evidence="2">
    <location>
        <begin position="3496"/>
        <end position="3508"/>
    </location>
</feature>
<organism evidence="4">
    <name type="scientific">Musca domestica</name>
    <name type="common">House fly</name>
    <dbReference type="NCBI Taxonomy" id="7370"/>
    <lineage>
        <taxon>Eukaryota</taxon>
        <taxon>Metazoa</taxon>
        <taxon>Ecdysozoa</taxon>
        <taxon>Arthropoda</taxon>
        <taxon>Hexapoda</taxon>
        <taxon>Insecta</taxon>
        <taxon>Pterygota</taxon>
        <taxon>Neoptera</taxon>
        <taxon>Endopterygota</taxon>
        <taxon>Diptera</taxon>
        <taxon>Brachycera</taxon>
        <taxon>Muscomorpha</taxon>
        <taxon>Muscoidea</taxon>
        <taxon>Muscidae</taxon>
        <taxon>Musca</taxon>
    </lineage>
</organism>
<dbReference type="VEuPathDB" id="VectorBase:MDOA013090"/>
<sequence>MSRRQSLDRPGILSPPGPFLTPSPSPSISASPRLQPSPSLSPFPQDVLLVTGNPLANANTHEQERKAVTPGRRQSIHQFTNGSPNAGTVVFQPSPSQSPAAATSVIGITANAAGGLNLVGNFQNVATTTATTTGNDLNATLVGSNNIQLNKKGNKRQQHQQQQQQQHHQIFSSSNSHYTNSNATTTNTTNPPHPSSIAAAASSSVTSASSTTATIAGGYGQSHATTINNTPNTFATTNVACSPKNQTKKGVNATNPNSTATSSSSAVLPISQQQHQQFQQYHSGSPLIADSPSPSPSGTTITAASIKPPTPQPPTMQMLQQQFTIASNGNGGPGTGPQQTFQLIQGPQGQIIAAATSTPQHQQQARFTTTPTGNLTTTTTGGLTSATVLGNGKGNKLPQQILPKPLQQQQQQQILIDTQKHKQGNSAGPNPTPPPSQTVTSNPTSSSNLSQQQQQTSLTQISQSAQPGQQQIILPSGATASLTTTAGQQPQLLLNQVPMLVQQNAPQGVQLILRPPTPQLTATPSLVIQNARPQPQLQQQQPQQVLRILGHNGATMQLAAATPTFIVSSQANLIQQANHLQAIKTQPQNSAITQLSGLHAALSAAAAANQQPRSQQFTTTAATINGHLLGPSMAAQLQNLQLAAAAAANGNSFTAQIQMPNGLSASGAPTLLSQLPASTGTAQFQQNSAQGLINLNQLSNANIHLNQLSNAGATTFQTPAAPPSTNNAGGQLTTQNSAGNSNANQTNTNDLYTTSLTQSSPAHVPVSVTPEPLNRQPTPVLQNMQSTASHQQQQQQQHHQQSVGGNGQIHLQFNAAATIQMQQQQQQQQQQQIQQLQQQIQQTQNQVQQAQQQAQALQQQHQVQQQQQQQQQQQPETKKKAKPRRRKAPATSTAANANSVVAASSAAPANVKPLTTTANKTLNTATSTTSVLVPAISTSNTTTKIVPMLSQQHSGNLTTVQTTVQQQQFQQNTIENKQPQQQQQQQRPKSPSPPPQIQRASNGKLDLGNVMKLCGITEDDDEDFMDTTPMEEPMPSTNQMTNPSTDYTISIPQPNGSGGNAAPSYTLSIPGVTSCQDQMDHSGAETAAANIVIKIDPSADLLGSSAATTAGPQGHPYSITIPRLPSQEEIQKQAQQHLQQVQNEAQQIKTSMSAASGGPTANITFTIPLTTAGSSSLAMSSSVAPSTITTSVAAVSTSATSTTNSTTTTATVKPRRKPAAKRNTKKSDNAASTAATVAVNNSTVTASSSITNSFNTLPTSNSSMVTLPSSQNSNLPSLNITTSSISTPLPTPSLVPSQIGNIQISQIDNRLAGQQGAATMVSTTPIGSLVENKIQIMPILDKSATNHQPQQTQIVFQPPSLAQNHPSLGNTNLPNTLTTNLNEQQQQPRQMQLVSLPQLSNSSVASNSSSVNLNMQAQPTLAVGQPSFNATLNPQNSTTTPTNVLVTSQTPMPQQQNQQQTAPPSNPALPGLTGNVSISVGTPNTIASLIPQLTGSLTLAVSEQCERLILRHDPNKPQDQQSQLILQALLKGALPNVTIINEPLKQMEQPQQQHRQITTNVIQQQQPAPTVVSTGPPSGNAKGSKKKQQQQQNVASEASKATGGGISKAQEPPTNSTTTVQPQLNMNVQTNVNSNPAPVPQQENIYLSLPKVDPATHQLFCLNSLTNQITPIEANQTTASIGPTERILIAPSGINAQQLAQCLQQGQIHFNDANPLPASSQIPQTNPAPPSLPNSSITLPVHPMNNAGSILSNSNAASLPQQAPKQQIVYPMTSISTTCSTAQSSSSTSTTTTITTTTTTTKQVANVAPIIDQSKAAKQDNKLAQGNSSTTTTTTTTTSTGAVPKKKPVRKPKASTTTAADVALMKNASVVKPLPKLDPLSQKPHNNPVQIVQPNTASGKPVVSTSTTSTTTSTSNVVSIQPFQTQISTGTKLVGITAPMQQQPQPQQQLQPTRTITTGGAPTLSQQNNNFSINFSLASITTSSSSQLTSGVNTYATATHSAGNTINTPSLTSSGMQMSLPTIQPIVSTGQHLQQQQQQQQPQHTVSRVQTIQLTQQQEQMLRQVQMQIQYLTVKMQHKNLISSMPLPADLDPSVVAAFNKPMTDIEINQSLQRLFMEQHRILSSGKEISTSDQFITNSVPPNSNLGTFNLMSNTNPPQSTNNDNKAALSGGSIPANVVQPNNHSANTSGVGGSITTTPTLITQAGNMQQQQQQQQQTQKIHIYPIQHQQHQQQPQQPTHGSSKNAKAPKQQQQSSAVLNSNSKSNSSTTVTSTSTTVAPGPLLSHNNKSKQQQHSSTGSTLSTATTSNTTTSIATNSSGNSSLSSIPGGAAILQPSGNLTSSILSSPQLPQLSSLSSNSSLPTLPFASLPQPHMINITNMPAVLQQKHFTQHLQMQQQQLLQQQKIQIAKANTTSPAFASFQNTNTSGSLSTHVAGGGPPPLIFPCSSTVSSTMTTTITPQLTPLSQQHQFSTSPSLATNAFTINSLSGIGTAGITNQKSFILATSMGTPSLVPTATLSAPIVSATTSTTNVGATAPTFVINNNQQQQHSAITSSATNSCNTANTTVTASNMPTSMAITMSMSMSSMTSTSATLSLPQLVMTSGAATSLPPLVAACTTTAVATSPSSSMSCLHPVATIQPASGSTTITATSVVSTLANNNNMMVAPTNSIINGGLNIVGNPISQIATFIKTEDKVPSKAKLARLSLFLQQLEVDQQNCSKPDYKNPFQNKEEAVKRLIRYHCMYQNDEDIPSEEEEEFEKTAIRFQDKFRKLSGKFQQIILQESMLQHRTSEICQMEKLLIEDLRQEIADSKKLEQDLLKYEHECQQQQQQGPQQFDIKGGSLFDKLKNEIKTETQDSKPNLMDIPMNNDSNSNFCTNMQNTSSLDSIKNEIKTESMGNSSMAGGKSCNSSIDSFDLLKQSPINNNMCSSKSKSNEIKEPKKEECSNQWSDVSPTYVDSKNSNSFYNQQHQQHAQQKMPSNLFNGDMKKVMSATTPCSVINNEETNDSFENFDIESEITPSFIMKKVEHKEEPQSNVNVTTSALTGSSSAATTTITSSANTVTIPSVNTSVSSKAKTKVNKINHAVDNTQPTNSLQTSSQATAHNQQQQQQQQQQQSIQDTSSNLNAQSILSNNFDFSQHLQTNHTANKQQQDDDWLCIQKELNLINTTSSTNDNVNNEPKRDNDNNHNKTLGFLGHESSEGIFQQQQQRQTQVSNDTTTNCNVPSVLASANNTTSAPTASSCSQQPQQAPELSLNHAEESHQADLNEFFSGSEDSEVHKAVETRLESMFGESPVHLSGSKDHVDSPYNLEIMGYGESGKSSTTKLFGNSPVHLGASSGPKDRIDSPYMSMLFGEAAKSPAASSANCNTVTKGTDKTNWDSDFTDNSFLSTGQNVGSSFASNATNSMTHHIQLGSANNPRWMQNMEAQFPVFPNTNSSTMGDCLGNRKRQWNGHMVDDTHTPLQQQQHAENSPQKKICGSITDSSTSAHSPLNIHQQQQQSSQQQQQQHHHNLVPNDTAHAQDLMDAALLSLHDGLGVDNATPSSQTNGYNHHMIMNPTGFDSFNQMDAQQQQNLQQNHFMNVNQTQQQQQMMLNHHNNTGHHDHSHHQHQNSPPPTTGGGGEFDDDITRHVQNAIDSILNLQNSEADSLSFSLDHTMGVLLGNSMMQDQQSANNTGHDSTKRQQLVDELGDCIMGSGAGGGNSSTDASNLTESHLLMDHNPHTHHPQLMQQQQQHVLGGAGNHQQHSHHQPLVSATAGNNPSQQQQAQLTDFNCVVGGNSNVSS</sequence>
<protein>
    <recommendedName>
        <fullName evidence="3">GLTSCR protein conserved domain-containing protein</fullName>
    </recommendedName>
</protein>
<feature type="compositionally biased region" description="Low complexity" evidence="2">
    <location>
        <begin position="889"/>
        <end position="907"/>
    </location>
</feature>
<dbReference type="Pfam" id="PF15249">
    <property type="entry name" value="GLTSCR1"/>
    <property type="match status" value="1"/>
</dbReference>
<feature type="compositionally biased region" description="Polar residues" evidence="2">
    <location>
        <begin position="775"/>
        <end position="789"/>
    </location>
</feature>
<feature type="region of interest" description="Disordered" evidence="2">
    <location>
        <begin position="1"/>
        <end position="45"/>
    </location>
</feature>
<feature type="compositionally biased region" description="Polar residues" evidence="2">
    <location>
        <begin position="1612"/>
        <end position="1621"/>
    </location>
</feature>
<feature type="region of interest" description="Disordered" evidence="2">
    <location>
        <begin position="714"/>
        <end position="804"/>
    </location>
</feature>
<dbReference type="EnsemblMetazoa" id="MDOA013090-RB">
    <property type="protein sequence ID" value="MDOA013090-PB"/>
    <property type="gene ID" value="MDOA013090"/>
</dbReference>
<feature type="compositionally biased region" description="Low complexity" evidence="2">
    <location>
        <begin position="1368"/>
        <end position="1387"/>
    </location>
</feature>
<feature type="compositionally biased region" description="Basic residues" evidence="2">
    <location>
        <begin position="879"/>
        <end position="888"/>
    </location>
</feature>
<evidence type="ECO:0000256" key="1">
    <source>
        <dbReference type="SAM" id="Coils"/>
    </source>
</evidence>
<feature type="compositionally biased region" description="Pro residues" evidence="2">
    <location>
        <begin position="13"/>
        <end position="25"/>
    </location>
</feature>
<feature type="region of interest" description="Disordered" evidence="2">
    <location>
        <begin position="968"/>
        <end position="1005"/>
    </location>
</feature>
<feature type="compositionally biased region" description="Low complexity" evidence="2">
    <location>
        <begin position="790"/>
        <end position="801"/>
    </location>
</feature>
<feature type="compositionally biased region" description="Polar residues" evidence="2">
    <location>
        <begin position="2285"/>
        <end position="2295"/>
    </location>
</feature>
<dbReference type="PANTHER" id="PTHR15572">
    <property type="entry name" value="GLIOMA TUMOR SUPPRESSOR CANDIDATE REGION GENE 1"/>
    <property type="match status" value="1"/>
</dbReference>
<feature type="compositionally biased region" description="Low complexity" evidence="2">
    <location>
        <begin position="252"/>
        <end position="280"/>
    </location>
</feature>
<feature type="compositionally biased region" description="Low complexity" evidence="2">
    <location>
        <begin position="3230"/>
        <end position="3252"/>
    </location>
</feature>
<feature type="region of interest" description="Disordered" evidence="2">
    <location>
        <begin position="1194"/>
        <end position="1234"/>
    </location>
</feature>
<feature type="region of interest" description="Disordered" evidence="2">
    <location>
        <begin position="1425"/>
        <end position="1476"/>
    </location>
</feature>
<dbReference type="VEuPathDB" id="VectorBase:MDOMA2_006591"/>
<feature type="compositionally biased region" description="Low complexity" evidence="2">
    <location>
        <begin position="3728"/>
        <end position="3737"/>
    </location>
</feature>
<accession>A0A1I8N9Z1</accession>
<feature type="compositionally biased region" description="Low complexity" evidence="2">
    <location>
        <begin position="1902"/>
        <end position="1913"/>
    </location>
</feature>
<feature type="compositionally biased region" description="Low complexity" evidence="2">
    <location>
        <begin position="437"/>
        <end position="470"/>
    </location>
</feature>
<feature type="region of interest" description="Disordered" evidence="2">
    <location>
        <begin position="1360"/>
        <end position="1390"/>
    </location>
</feature>
<feature type="region of interest" description="Disordered" evidence="2">
    <location>
        <begin position="1714"/>
        <end position="1740"/>
    </location>
</feature>
<feature type="compositionally biased region" description="Polar residues" evidence="2">
    <location>
        <begin position="714"/>
        <end position="761"/>
    </location>
</feature>
<feature type="compositionally biased region" description="Low complexity" evidence="2">
    <location>
        <begin position="968"/>
        <end position="989"/>
    </location>
</feature>
<feature type="compositionally biased region" description="Polar residues" evidence="2">
    <location>
        <begin position="3087"/>
        <end position="3106"/>
    </location>
</feature>
<feature type="region of interest" description="Disordered" evidence="2">
    <location>
        <begin position="2227"/>
        <end position="2326"/>
    </location>
</feature>
<feature type="compositionally biased region" description="Polar residues" evidence="2">
    <location>
        <begin position="1426"/>
        <end position="1447"/>
    </location>
</feature>
<feature type="compositionally biased region" description="Low complexity" evidence="2">
    <location>
        <begin position="368"/>
        <end position="399"/>
    </location>
</feature>
<feature type="coiled-coil region" evidence="1">
    <location>
        <begin position="2805"/>
        <end position="2832"/>
    </location>
</feature>
<feature type="region of interest" description="Disordered" evidence="2">
    <location>
        <begin position="2927"/>
        <end position="2951"/>
    </location>
</feature>
<feature type="compositionally biased region" description="Basic and acidic residues" evidence="2">
    <location>
        <begin position="2934"/>
        <end position="2946"/>
    </location>
</feature>
<reference evidence="4" key="1">
    <citation type="submission" date="2020-05" db="UniProtKB">
        <authorList>
            <consortium name="EnsemblMetazoa"/>
        </authorList>
    </citation>
    <scope>IDENTIFICATION</scope>
    <source>
        <strain evidence="4">Aabys</strain>
    </source>
</reference>
<dbReference type="InterPro" id="IPR015671">
    <property type="entry name" value="GSCR1_dom"/>
</dbReference>
<feature type="compositionally biased region" description="Low complexity" evidence="2">
    <location>
        <begin position="3170"/>
        <end position="3179"/>
    </location>
</feature>
<proteinExistence type="predicted"/>
<dbReference type="OrthoDB" id="2556847at2759"/>
<feature type="region of interest" description="Disordered" evidence="2">
    <location>
        <begin position="1816"/>
        <end position="1859"/>
    </location>
</feature>
<dbReference type="GO" id="GO:0016514">
    <property type="term" value="C:SWI/SNF complex"/>
    <property type="evidence" value="ECO:0007669"/>
    <property type="project" value="TreeGrafter"/>
</dbReference>
<feature type="compositionally biased region" description="Polar residues" evidence="2">
    <location>
        <begin position="2179"/>
        <end position="2198"/>
    </location>
</feature>
<feature type="compositionally biased region" description="Polar residues" evidence="2">
    <location>
        <begin position="3215"/>
        <end position="3225"/>
    </location>
</feature>
<feature type="compositionally biased region" description="Basic and acidic residues" evidence="2">
    <location>
        <begin position="3180"/>
        <end position="3189"/>
    </location>
</feature>
<keyword evidence="1" id="KW-0175">Coiled coil</keyword>
<feature type="compositionally biased region" description="Low complexity" evidence="2">
    <location>
        <begin position="1828"/>
        <end position="1840"/>
    </location>
</feature>
<evidence type="ECO:0000259" key="3">
    <source>
        <dbReference type="Pfam" id="PF15249"/>
    </source>
</evidence>
<feature type="compositionally biased region" description="Basic residues" evidence="2">
    <location>
        <begin position="1213"/>
        <end position="1224"/>
    </location>
</feature>
<feature type="region of interest" description="Disordered" evidence="2">
    <location>
        <begin position="866"/>
        <end position="907"/>
    </location>
</feature>
<dbReference type="InterPro" id="IPR052438">
    <property type="entry name" value="Chromatin_remod/trans_coact"/>
</dbReference>
<feature type="region of interest" description="Disordered" evidence="2">
    <location>
        <begin position="1562"/>
        <end position="1621"/>
    </location>
</feature>
<feature type="domain" description="GLTSCR protein conserved" evidence="3">
    <location>
        <begin position="2715"/>
        <end position="2813"/>
    </location>
</feature>
<feature type="compositionally biased region" description="Polar residues" evidence="2">
    <location>
        <begin position="3758"/>
        <end position="3768"/>
    </location>
</feature>
<feature type="compositionally biased region" description="Polar residues" evidence="2">
    <location>
        <begin position="238"/>
        <end position="249"/>
    </location>
</feature>
<feature type="region of interest" description="Disordered" evidence="2">
    <location>
        <begin position="3085"/>
        <end position="3123"/>
    </location>
</feature>
<feature type="compositionally biased region" description="Low complexity" evidence="2">
    <location>
        <begin position="2227"/>
        <end position="2278"/>
    </location>
</feature>
<feature type="compositionally biased region" description="Low complexity" evidence="2">
    <location>
        <begin position="3107"/>
        <end position="3117"/>
    </location>
</feature>
<feature type="compositionally biased region" description="Low complexity" evidence="2">
    <location>
        <begin position="26"/>
        <end position="45"/>
    </location>
</feature>
<evidence type="ECO:0000256" key="2">
    <source>
        <dbReference type="SAM" id="MobiDB-lite"/>
    </source>
</evidence>